<dbReference type="Pfam" id="PF06912">
    <property type="entry name" value="DUF1275"/>
    <property type="match status" value="1"/>
</dbReference>
<reference evidence="3" key="1">
    <citation type="submission" date="2017-09" db="EMBL/GenBank/DDBJ databases">
        <title>Genome sequence of Nannocystis excedens DSM 71.</title>
        <authorList>
            <person name="Blom J."/>
        </authorList>
    </citation>
    <scope>NUCLEOTIDE SEQUENCE [LARGE SCALE GENOMIC DNA]</scope>
    <source>
        <strain evidence="3">type strain: E19</strain>
    </source>
</reference>
<keyword evidence="1" id="KW-1133">Transmembrane helix</keyword>
<keyword evidence="3" id="KW-1185">Reference proteome</keyword>
<dbReference type="RefSeq" id="WP_099553971.1">
    <property type="nucleotide sequence ID" value="NZ_LT960614.1"/>
</dbReference>
<sequence length="228" mass="23355">MTRPSLGVLLSFNGGYVDTMGFLALAGLFTAHVTGNFVTLGAALAFGTSGVIAKLLALPVFCIVILLTRILSLKLGLEGQKAITTLLALKLVLFTVAAIAAFFHGPVSNGDSPAAIAIGMTLVTAMAIQNGLHRAHLAKLPPTTLMTGTTTQIMIDLADLAAGTATDHISEVKGRLKRFAGALVSFALGCAAGALAYVASPTWCFVLPPLLIALAFVAHTGEEAKVAA</sequence>
<feature type="transmembrane region" description="Helical" evidence="1">
    <location>
        <begin position="179"/>
        <end position="199"/>
    </location>
</feature>
<feature type="transmembrane region" description="Helical" evidence="1">
    <location>
        <begin position="115"/>
        <end position="132"/>
    </location>
</feature>
<dbReference type="KEGG" id="hdi:HDIA_0453"/>
<dbReference type="PANTHER" id="PTHR37314">
    <property type="entry name" value="SLR0142 PROTEIN"/>
    <property type="match status" value="1"/>
</dbReference>
<evidence type="ECO:0000313" key="2">
    <source>
        <dbReference type="EMBL" id="SON53994.1"/>
    </source>
</evidence>
<dbReference type="Proteomes" id="UP000223606">
    <property type="component" value="Chromosome 1"/>
</dbReference>
<dbReference type="PANTHER" id="PTHR37314:SF5">
    <property type="entry name" value="SLR0142 PROTEIN"/>
    <property type="match status" value="1"/>
</dbReference>
<gene>
    <name evidence="2" type="ORF">HDIA_0453</name>
</gene>
<keyword evidence="1" id="KW-0472">Membrane</keyword>
<dbReference type="InterPro" id="IPR010699">
    <property type="entry name" value="DUF1275"/>
</dbReference>
<feature type="transmembrane region" description="Helical" evidence="1">
    <location>
        <begin position="51"/>
        <end position="71"/>
    </location>
</feature>
<evidence type="ECO:0000256" key="1">
    <source>
        <dbReference type="SAM" id="Phobius"/>
    </source>
</evidence>
<keyword evidence="1" id="KW-0812">Transmembrane</keyword>
<name>A0A2C9D184_9HYPH</name>
<dbReference type="AlphaFoldDB" id="A0A2C9D184"/>
<accession>A0A2C9D184</accession>
<organism evidence="2 3">
    <name type="scientific">Hartmannibacter diazotrophicus</name>
    <dbReference type="NCBI Taxonomy" id="1482074"/>
    <lineage>
        <taxon>Bacteria</taxon>
        <taxon>Pseudomonadati</taxon>
        <taxon>Pseudomonadota</taxon>
        <taxon>Alphaproteobacteria</taxon>
        <taxon>Hyphomicrobiales</taxon>
        <taxon>Pleomorphomonadaceae</taxon>
        <taxon>Hartmannibacter</taxon>
    </lineage>
</organism>
<dbReference type="EMBL" id="LT960614">
    <property type="protein sequence ID" value="SON53994.1"/>
    <property type="molecule type" value="Genomic_DNA"/>
</dbReference>
<evidence type="ECO:0000313" key="3">
    <source>
        <dbReference type="Proteomes" id="UP000223606"/>
    </source>
</evidence>
<protein>
    <submittedName>
        <fullName evidence="2">Putative membrane protein</fullName>
    </submittedName>
</protein>
<dbReference type="OrthoDB" id="7676651at2"/>
<proteinExistence type="predicted"/>
<feature type="transmembrane region" description="Helical" evidence="1">
    <location>
        <begin position="83"/>
        <end position="103"/>
    </location>
</feature>